<feature type="domain" description="TRAP C4-dicarboxylate transport system permease DctM subunit" evidence="8">
    <location>
        <begin position="5"/>
        <end position="415"/>
    </location>
</feature>
<keyword evidence="4 7" id="KW-0812">Transmembrane</keyword>
<dbReference type="PANTHER" id="PTHR33362">
    <property type="entry name" value="SIALIC ACID TRAP TRANSPORTER PERMEASE PROTEIN SIAT-RELATED"/>
    <property type="match status" value="1"/>
</dbReference>
<feature type="transmembrane region" description="Helical" evidence="7">
    <location>
        <begin position="170"/>
        <end position="191"/>
    </location>
</feature>
<dbReference type="EMBL" id="LGCI01000005">
    <property type="protein sequence ID" value="KOY83513.1"/>
    <property type="molecule type" value="Genomic_DNA"/>
</dbReference>
<name>A0A0M9DM95_9BACI</name>
<evidence type="ECO:0000256" key="6">
    <source>
        <dbReference type="ARBA" id="ARBA00023136"/>
    </source>
</evidence>
<dbReference type="Pfam" id="PF06808">
    <property type="entry name" value="DctM"/>
    <property type="match status" value="1"/>
</dbReference>
<dbReference type="PANTHER" id="PTHR33362:SF2">
    <property type="entry name" value="TRAP TRANSPORTER LARGE PERMEASE PROTEIN"/>
    <property type="match status" value="1"/>
</dbReference>
<evidence type="ECO:0000256" key="7">
    <source>
        <dbReference type="SAM" id="Phobius"/>
    </source>
</evidence>
<proteinExistence type="predicted"/>
<comment type="subcellular location">
    <subcellularLocation>
        <location evidence="1">Cell inner membrane</location>
        <topology evidence="1">Multi-pass membrane protein</topology>
    </subcellularLocation>
</comment>
<accession>A0A0M9DM95</accession>
<dbReference type="Proteomes" id="UP000037977">
    <property type="component" value="Unassembled WGS sequence"/>
</dbReference>
<dbReference type="PATRIC" id="fig|33935.3.peg.1448"/>
<keyword evidence="2" id="KW-1003">Cell membrane</keyword>
<dbReference type="GO" id="GO:0005886">
    <property type="term" value="C:plasma membrane"/>
    <property type="evidence" value="ECO:0007669"/>
    <property type="project" value="UniProtKB-SubCell"/>
</dbReference>
<gene>
    <name evidence="9" type="ORF">ADM90_09720</name>
</gene>
<keyword evidence="6 7" id="KW-0472">Membrane</keyword>
<feature type="transmembrane region" description="Helical" evidence="7">
    <location>
        <begin position="211"/>
        <end position="233"/>
    </location>
</feature>
<dbReference type="NCBIfam" id="TIGR00786">
    <property type="entry name" value="dctM"/>
    <property type="match status" value="1"/>
</dbReference>
<evidence type="ECO:0000256" key="5">
    <source>
        <dbReference type="ARBA" id="ARBA00022989"/>
    </source>
</evidence>
<feature type="transmembrane region" description="Helical" evidence="7">
    <location>
        <begin position="93"/>
        <end position="113"/>
    </location>
</feature>
<keyword evidence="3" id="KW-0997">Cell inner membrane</keyword>
<protein>
    <submittedName>
        <fullName evidence="9">C4-dicarboxylate ABC transporter permease</fullName>
    </submittedName>
</protein>
<organism evidence="9 10">
    <name type="scientific">Lysinibacillus macroides</name>
    <dbReference type="NCBI Taxonomy" id="33935"/>
    <lineage>
        <taxon>Bacteria</taxon>
        <taxon>Bacillati</taxon>
        <taxon>Bacillota</taxon>
        <taxon>Bacilli</taxon>
        <taxon>Bacillales</taxon>
        <taxon>Bacillaceae</taxon>
        <taxon>Lysinibacillus</taxon>
    </lineage>
</organism>
<evidence type="ECO:0000313" key="10">
    <source>
        <dbReference type="Proteomes" id="UP000037977"/>
    </source>
</evidence>
<evidence type="ECO:0000313" key="9">
    <source>
        <dbReference type="EMBL" id="KOY83513.1"/>
    </source>
</evidence>
<feature type="transmembrane region" description="Helical" evidence="7">
    <location>
        <begin position="267"/>
        <end position="292"/>
    </location>
</feature>
<keyword evidence="5 7" id="KW-1133">Transmembrane helix</keyword>
<feature type="transmembrane region" description="Helical" evidence="7">
    <location>
        <begin position="134"/>
        <end position="158"/>
    </location>
</feature>
<dbReference type="InterPro" id="IPR010656">
    <property type="entry name" value="DctM"/>
</dbReference>
<dbReference type="InterPro" id="IPR004681">
    <property type="entry name" value="TRAP_DctM"/>
</dbReference>
<evidence type="ECO:0000259" key="8">
    <source>
        <dbReference type="Pfam" id="PF06808"/>
    </source>
</evidence>
<evidence type="ECO:0000256" key="4">
    <source>
        <dbReference type="ARBA" id="ARBA00022692"/>
    </source>
</evidence>
<feature type="transmembrane region" description="Helical" evidence="7">
    <location>
        <begin position="53"/>
        <end position="73"/>
    </location>
</feature>
<dbReference type="STRING" id="33935.ADM90_09720"/>
<keyword evidence="10" id="KW-1185">Reference proteome</keyword>
<dbReference type="GO" id="GO:0022857">
    <property type="term" value="F:transmembrane transporter activity"/>
    <property type="evidence" value="ECO:0007669"/>
    <property type="project" value="TreeGrafter"/>
</dbReference>
<feature type="transmembrane region" description="Helical" evidence="7">
    <location>
        <begin position="312"/>
        <end position="329"/>
    </location>
</feature>
<feature type="transmembrane region" description="Helical" evidence="7">
    <location>
        <begin position="357"/>
        <end position="379"/>
    </location>
</feature>
<dbReference type="PIRSF" id="PIRSF006066">
    <property type="entry name" value="HI0050"/>
    <property type="match status" value="1"/>
</dbReference>
<dbReference type="RefSeq" id="WP_053994759.1">
    <property type="nucleotide sequence ID" value="NZ_CP065643.1"/>
</dbReference>
<evidence type="ECO:0000256" key="2">
    <source>
        <dbReference type="ARBA" id="ARBA00022475"/>
    </source>
</evidence>
<reference evidence="9 10" key="1">
    <citation type="submission" date="2015-07" db="EMBL/GenBank/DDBJ databases">
        <title>Genome sequencing project for genomic taxonomy and phylogenomics of Bacillus-like bacteria.</title>
        <authorList>
            <person name="Liu B."/>
            <person name="Wang J."/>
            <person name="Zhu Y."/>
            <person name="Liu G."/>
            <person name="Chen Q."/>
            <person name="Chen Z."/>
            <person name="Che J."/>
            <person name="Ge C."/>
            <person name="Shi H."/>
            <person name="Pan Z."/>
            <person name="Liu X."/>
        </authorList>
    </citation>
    <scope>NUCLEOTIDE SEQUENCE [LARGE SCALE GENOMIC DNA]</scope>
    <source>
        <strain evidence="9 10">DSM 54</strain>
    </source>
</reference>
<comment type="caution">
    <text evidence="9">The sequence shown here is derived from an EMBL/GenBank/DDBJ whole genome shotgun (WGS) entry which is preliminary data.</text>
</comment>
<sequence length="425" mass="45839">MTATLIVFFLLLLLKVPIALILGIVSLVYIVVTQQFFLLNNIPQQLFSGVQSFSLLAIPLFMLAGELMNASGITVRLIEFAKKSVGHFRGGLAYVNVVANMFLASIIGSATAQTAMMSKIMIPEMEKAGYKREFAAATTASAAMLGPIIPPSMLFIIYAVGASVSVNDMFMAGIIPGILLALSFIVLIMILGIKNSYPSSEKAAFQEVIRAFVKIIPALLVPASIIVGTISGIFTATESAAVACIVAILVGKFFYKELTFQEFPSLLINATIATAVVTLLMSTASMFGWILAFERIPQTMVEVMGNISTNPWVFLLLVNIFLLVTGIFLDELAVMIILLPIFMPLVHSFNIDPVHFGVMLCLNATIGLLTPPVGAGLFIASSVGNVKMEKLIRAIIPFVLVAIFVLFLITYIPALTTWLPSITDK</sequence>
<feature type="transmembrane region" description="Helical" evidence="7">
    <location>
        <begin position="391"/>
        <end position="412"/>
    </location>
</feature>
<dbReference type="AlphaFoldDB" id="A0A0M9DM95"/>
<feature type="transmembrane region" description="Helical" evidence="7">
    <location>
        <begin position="6"/>
        <end position="32"/>
    </location>
</feature>
<dbReference type="OrthoDB" id="9785600at2"/>
<evidence type="ECO:0000256" key="1">
    <source>
        <dbReference type="ARBA" id="ARBA00004429"/>
    </source>
</evidence>
<evidence type="ECO:0000256" key="3">
    <source>
        <dbReference type="ARBA" id="ARBA00022519"/>
    </source>
</evidence>